<evidence type="ECO:0000256" key="10">
    <source>
        <dbReference type="SAM" id="Phobius"/>
    </source>
</evidence>
<feature type="compositionally biased region" description="Low complexity" evidence="9">
    <location>
        <begin position="522"/>
        <end position="542"/>
    </location>
</feature>
<evidence type="ECO:0000256" key="2">
    <source>
        <dbReference type="ARBA" id="ARBA00022692"/>
    </source>
</evidence>
<feature type="region of interest" description="Disordered" evidence="9">
    <location>
        <begin position="269"/>
        <end position="289"/>
    </location>
</feature>
<feature type="transmembrane region" description="Helical" evidence="10">
    <location>
        <begin position="205"/>
        <end position="231"/>
    </location>
</feature>
<dbReference type="EMBL" id="KV750692">
    <property type="protein sequence ID" value="OCL03735.1"/>
    <property type="molecule type" value="Genomic_DNA"/>
</dbReference>
<evidence type="ECO:0000256" key="4">
    <source>
        <dbReference type="ARBA" id="ARBA00022771"/>
    </source>
</evidence>
<keyword evidence="11" id="KW-0732">Signal</keyword>
<evidence type="ECO:0000256" key="11">
    <source>
        <dbReference type="SAM" id="SignalP"/>
    </source>
</evidence>
<evidence type="ECO:0000313" key="13">
    <source>
        <dbReference type="EMBL" id="OCL03735.1"/>
    </source>
</evidence>
<evidence type="ECO:0000256" key="6">
    <source>
        <dbReference type="ARBA" id="ARBA00022989"/>
    </source>
</evidence>
<accession>A0A8E2ESE0</accession>
<dbReference type="Gene3D" id="3.30.40.10">
    <property type="entry name" value="Zinc/RING finger domain, C3HC4 (zinc finger)"/>
    <property type="match status" value="1"/>
</dbReference>
<dbReference type="GO" id="GO:0016020">
    <property type="term" value="C:membrane"/>
    <property type="evidence" value="ECO:0007669"/>
    <property type="project" value="UniProtKB-SubCell"/>
</dbReference>
<comment type="subcellular location">
    <subcellularLocation>
        <location evidence="1">Membrane</location>
    </subcellularLocation>
</comment>
<evidence type="ECO:0000256" key="1">
    <source>
        <dbReference type="ARBA" id="ARBA00004370"/>
    </source>
</evidence>
<dbReference type="Pfam" id="PF13639">
    <property type="entry name" value="zf-RING_2"/>
    <property type="match status" value="1"/>
</dbReference>
<feature type="compositionally biased region" description="Low complexity" evidence="9">
    <location>
        <begin position="176"/>
        <end position="196"/>
    </location>
</feature>
<evidence type="ECO:0000313" key="14">
    <source>
        <dbReference type="Proteomes" id="UP000250140"/>
    </source>
</evidence>
<evidence type="ECO:0000256" key="8">
    <source>
        <dbReference type="PROSITE-ProRule" id="PRU00175"/>
    </source>
</evidence>
<evidence type="ECO:0000256" key="9">
    <source>
        <dbReference type="SAM" id="MobiDB-lite"/>
    </source>
</evidence>
<dbReference type="OrthoDB" id="8062037at2759"/>
<dbReference type="PANTHER" id="PTHR46539">
    <property type="entry name" value="E3 UBIQUITIN-PROTEIN LIGASE ATL42"/>
    <property type="match status" value="1"/>
</dbReference>
<keyword evidence="3" id="KW-0479">Metal-binding</keyword>
<feature type="region of interest" description="Disordered" evidence="9">
    <location>
        <begin position="472"/>
        <end position="576"/>
    </location>
</feature>
<gene>
    <name evidence="13" type="ORF">AOQ84DRAFT_381322</name>
</gene>
<evidence type="ECO:0000256" key="7">
    <source>
        <dbReference type="ARBA" id="ARBA00023136"/>
    </source>
</evidence>
<feature type="region of interest" description="Disordered" evidence="9">
    <location>
        <begin position="406"/>
        <end position="439"/>
    </location>
</feature>
<sequence length="576" mass="60551">MALLIPKWLALSLILAVASAQILPSNTSSHLPSTGSFELLASKWMSNVADVVPLTNKAAGGSMPPPGITGTLFLATPTTISNLTSKNIAYISCDPSDYPGNIDALAVLQRAVGVNATASLLYSRTSSSCNYTAAAGNLQDFLLYSMNSADDSNKLLDDLVQTPNSEAYFVTISHNTTDTSSSNGSTSNSNNSNNANPLGPSPSTAVAMIILYSITGIITALFLIIIVTGAIRAHRHPDRYGPRDVLGRPRQSRARGLARAMLDTLPIVKFGEREPPKPADVELGSSSEARNVVAATGTEDIAGERSHLDQEHADVSSAQPASAPQESVGDHTGIAPAEPLPAAAAGAHDSSSPDEGLGCSICTDDFERGQDIRVLPCNHKFHPACVDPWLLNVSGTCPLCRIDLRPTTSHSSTNEDNGNDDRGSLAPPLGPADPDSSYRRRSALRDILSLRSRPNATTEERLAALRRLREHRAQSGDVAGPESSTGGEEPADPGRRKRVSVMLQDVFSIRTRRTGAEGGNARGSSSVISSGANGAGGSSSSVERSDHENRAANGEGDDRSEEQGPRTRDPSPGPTR</sequence>
<evidence type="ECO:0000256" key="3">
    <source>
        <dbReference type="ARBA" id="ARBA00022723"/>
    </source>
</evidence>
<feature type="compositionally biased region" description="Low complexity" evidence="9">
    <location>
        <begin position="316"/>
        <end position="325"/>
    </location>
</feature>
<name>A0A8E2ESE0_9PEZI</name>
<keyword evidence="7 10" id="KW-0472">Membrane</keyword>
<feature type="compositionally biased region" description="Low complexity" evidence="9">
    <location>
        <begin position="335"/>
        <end position="347"/>
    </location>
</feature>
<organism evidence="13 14">
    <name type="scientific">Glonium stellatum</name>
    <dbReference type="NCBI Taxonomy" id="574774"/>
    <lineage>
        <taxon>Eukaryota</taxon>
        <taxon>Fungi</taxon>
        <taxon>Dikarya</taxon>
        <taxon>Ascomycota</taxon>
        <taxon>Pezizomycotina</taxon>
        <taxon>Dothideomycetes</taxon>
        <taxon>Pleosporomycetidae</taxon>
        <taxon>Gloniales</taxon>
        <taxon>Gloniaceae</taxon>
        <taxon>Glonium</taxon>
    </lineage>
</organism>
<keyword evidence="5" id="KW-0862">Zinc</keyword>
<evidence type="ECO:0000256" key="5">
    <source>
        <dbReference type="ARBA" id="ARBA00022833"/>
    </source>
</evidence>
<feature type="region of interest" description="Disordered" evidence="9">
    <location>
        <begin position="176"/>
        <end position="199"/>
    </location>
</feature>
<dbReference type="CDD" id="cd16454">
    <property type="entry name" value="RING-H2_PA-TM-RING"/>
    <property type="match status" value="1"/>
</dbReference>
<feature type="compositionally biased region" description="Basic and acidic residues" evidence="9">
    <location>
        <begin position="270"/>
        <end position="280"/>
    </location>
</feature>
<dbReference type="SUPFAM" id="SSF57850">
    <property type="entry name" value="RING/U-box"/>
    <property type="match status" value="1"/>
</dbReference>
<keyword evidence="4 8" id="KW-0863">Zinc-finger</keyword>
<dbReference type="Proteomes" id="UP000250140">
    <property type="component" value="Unassembled WGS sequence"/>
</dbReference>
<feature type="domain" description="RING-type" evidence="12">
    <location>
        <begin position="359"/>
        <end position="401"/>
    </location>
</feature>
<protein>
    <recommendedName>
        <fullName evidence="12">RING-type domain-containing protein</fullName>
    </recommendedName>
</protein>
<feature type="compositionally biased region" description="Polar residues" evidence="9">
    <location>
        <begin position="406"/>
        <end position="416"/>
    </location>
</feature>
<proteinExistence type="predicted"/>
<reference evidence="13 14" key="1">
    <citation type="journal article" date="2016" name="Nat. Commun.">
        <title>Ectomycorrhizal ecology is imprinted in the genome of the dominant symbiotic fungus Cenococcum geophilum.</title>
        <authorList>
            <consortium name="DOE Joint Genome Institute"/>
            <person name="Peter M."/>
            <person name="Kohler A."/>
            <person name="Ohm R.A."/>
            <person name="Kuo A."/>
            <person name="Krutzmann J."/>
            <person name="Morin E."/>
            <person name="Arend M."/>
            <person name="Barry K.W."/>
            <person name="Binder M."/>
            <person name="Choi C."/>
            <person name="Clum A."/>
            <person name="Copeland A."/>
            <person name="Grisel N."/>
            <person name="Haridas S."/>
            <person name="Kipfer T."/>
            <person name="LaButti K."/>
            <person name="Lindquist E."/>
            <person name="Lipzen A."/>
            <person name="Maire R."/>
            <person name="Meier B."/>
            <person name="Mihaltcheva S."/>
            <person name="Molinier V."/>
            <person name="Murat C."/>
            <person name="Poggeler S."/>
            <person name="Quandt C.A."/>
            <person name="Sperisen C."/>
            <person name="Tritt A."/>
            <person name="Tisserant E."/>
            <person name="Crous P.W."/>
            <person name="Henrissat B."/>
            <person name="Nehls U."/>
            <person name="Egli S."/>
            <person name="Spatafora J.W."/>
            <person name="Grigoriev I.V."/>
            <person name="Martin F.M."/>
        </authorList>
    </citation>
    <scope>NUCLEOTIDE SEQUENCE [LARGE SCALE GENOMIC DNA]</scope>
    <source>
        <strain evidence="13 14">CBS 207.34</strain>
    </source>
</reference>
<feature type="signal peptide" evidence="11">
    <location>
        <begin position="1"/>
        <end position="20"/>
    </location>
</feature>
<dbReference type="GO" id="GO:0008270">
    <property type="term" value="F:zinc ion binding"/>
    <property type="evidence" value="ECO:0007669"/>
    <property type="project" value="UniProtKB-KW"/>
</dbReference>
<evidence type="ECO:0000259" key="12">
    <source>
        <dbReference type="PROSITE" id="PS50089"/>
    </source>
</evidence>
<keyword evidence="6 10" id="KW-1133">Transmembrane helix</keyword>
<dbReference type="SMART" id="SM00184">
    <property type="entry name" value="RING"/>
    <property type="match status" value="1"/>
</dbReference>
<dbReference type="InterPro" id="IPR001841">
    <property type="entry name" value="Znf_RING"/>
</dbReference>
<dbReference type="PANTHER" id="PTHR46539:SF1">
    <property type="entry name" value="E3 UBIQUITIN-PROTEIN LIGASE ATL42"/>
    <property type="match status" value="1"/>
</dbReference>
<dbReference type="AlphaFoldDB" id="A0A8E2ESE0"/>
<dbReference type="PROSITE" id="PS50089">
    <property type="entry name" value="ZF_RING_2"/>
    <property type="match status" value="1"/>
</dbReference>
<feature type="region of interest" description="Disordered" evidence="9">
    <location>
        <begin position="306"/>
        <end position="356"/>
    </location>
</feature>
<keyword evidence="2 10" id="KW-0812">Transmembrane</keyword>
<feature type="chain" id="PRO_5034105982" description="RING-type domain-containing protein" evidence="11">
    <location>
        <begin position="21"/>
        <end position="576"/>
    </location>
</feature>
<dbReference type="InterPro" id="IPR013083">
    <property type="entry name" value="Znf_RING/FYVE/PHD"/>
</dbReference>
<keyword evidence="14" id="KW-1185">Reference proteome</keyword>